<proteinExistence type="predicted"/>
<gene>
    <name evidence="1" type="ORF">METZ01_LOCUS462024</name>
</gene>
<accession>A0A383ANP0</accession>
<reference evidence="1" key="1">
    <citation type="submission" date="2018-05" db="EMBL/GenBank/DDBJ databases">
        <authorList>
            <person name="Lanie J.A."/>
            <person name="Ng W.-L."/>
            <person name="Kazmierczak K.M."/>
            <person name="Andrzejewski T.M."/>
            <person name="Davidsen T.M."/>
            <person name="Wayne K.J."/>
            <person name="Tettelin H."/>
            <person name="Glass J.I."/>
            <person name="Rusch D."/>
            <person name="Podicherti R."/>
            <person name="Tsui H.-C.T."/>
            <person name="Winkler M.E."/>
        </authorList>
    </citation>
    <scope>NUCLEOTIDE SEQUENCE</scope>
</reference>
<sequence length="80" mass="9173">MRRPAWPVKVGFVFCSFARRKNQLKTRYSVTLQTGGIPLLFAAPWPIRPLFRLPEKPHHDLIMPIATPKQYAAMLDAAQN</sequence>
<protein>
    <submittedName>
        <fullName evidence="1">Uncharacterized protein</fullName>
    </submittedName>
</protein>
<feature type="non-terminal residue" evidence="1">
    <location>
        <position position="80"/>
    </location>
</feature>
<dbReference type="EMBL" id="UINC01193512">
    <property type="protein sequence ID" value="SVE09170.1"/>
    <property type="molecule type" value="Genomic_DNA"/>
</dbReference>
<dbReference type="AlphaFoldDB" id="A0A383ANP0"/>
<evidence type="ECO:0000313" key="1">
    <source>
        <dbReference type="EMBL" id="SVE09170.1"/>
    </source>
</evidence>
<name>A0A383ANP0_9ZZZZ</name>
<organism evidence="1">
    <name type="scientific">marine metagenome</name>
    <dbReference type="NCBI Taxonomy" id="408172"/>
    <lineage>
        <taxon>unclassified sequences</taxon>
        <taxon>metagenomes</taxon>
        <taxon>ecological metagenomes</taxon>
    </lineage>
</organism>